<feature type="region of interest" description="Disordered" evidence="1">
    <location>
        <begin position="1"/>
        <end position="29"/>
    </location>
</feature>
<evidence type="ECO:0000256" key="1">
    <source>
        <dbReference type="SAM" id="MobiDB-lite"/>
    </source>
</evidence>
<feature type="compositionally biased region" description="Basic and acidic residues" evidence="1">
    <location>
        <begin position="1"/>
        <end position="21"/>
    </location>
</feature>
<evidence type="ECO:0000313" key="3">
    <source>
        <dbReference type="Proteomes" id="UP001501588"/>
    </source>
</evidence>
<sequence length="453" mass="50806">MPDEFEKFREAQDRAGEHPRPLSESARAHVSAVDTLRGLTEDRHRHDLTMRTAADAIEEFRRSGASGWASAHREEMGRTAKLLADMNDPTRFSAINEIGRLARDMAGSSEDARRLGLLGSPSVVQQEMERATALRAEYESRFRLPGTGEVGRLAREIEEQRSALTAFRASLVPGDALRAAMGSMRSPWLDARDRIGSALGFAEVQGIGAALRASRPYDPALATTLRGGLGDWREPLSWPERIFTEPAARFDFYVERGFNPRLTDFPGTAIEEGRALAGLHQPAPPMVTEYDGAGGGGAERDEESAAPDDADFARNRAAFDRLQRFETQVRRFINERMTAVFGPDWAKRQVPGEILTRWREKKNTARKRGESDHLLIAYADFSDYILIIERADNWKGAFEPVFLRKEDVRESFQRLFPVRICTAHARLITADDELFLLAETYRIERAMRAASGP</sequence>
<accession>A0ABP3QN15</accession>
<gene>
    <name evidence="2" type="ORF">GCM10009416_33210</name>
</gene>
<feature type="region of interest" description="Disordered" evidence="1">
    <location>
        <begin position="281"/>
        <end position="308"/>
    </location>
</feature>
<evidence type="ECO:0008006" key="4">
    <source>
        <dbReference type="Google" id="ProtNLM"/>
    </source>
</evidence>
<comment type="caution">
    <text evidence="2">The sequence shown here is derived from an EMBL/GenBank/DDBJ whole genome shotgun (WGS) entry which is preliminary data.</text>
</comment>
<protein>
    <recommendedName>
        <fullName evidence="4">Swt1-like HEPN domain-containing protein</fullName>
    </recommendedName>
</protein>
<organism evidence="2 3">
    <name type="scientific">Craurococcus roseus</name>
    <dbReference type="NCBI Taxonomy" id="77585"/>
    <lineage>
        <taxon>Bacteria</taxon>
        <taxon>Pseudomonadati</taxon>
        <taxon>Pseudomonadota</taxon>
        <taxon>Alphaproteobacteria</taxon>
        <taxon>Acetobacterales</taxon>
        <taxon>Acetobacteraceae</taxon>
        <taxon>Craurococcus</taxon>
    </lineage>
</organism>
<dbReference type="Proteomes" id="UP001501588">
    <property type="component" value="Unassembled WGS sequence"/>
</dbReference>
<proteinExistence type="predicted"/>
<dbReference type="EMBL" id="BAAAFZ010000053">
    <property type="protein sequence ID" value="GAA0592199.1"/>
    <property type="molecule type" value="Genomic_DNA"/>
</dbReference>
<name>A0ABP3QN15_9PROT</name>
<dbReference type="RefSeq" id="WP_343896493.1">
    <property type="nucleotide sequence ID" value="NZ_BAAAFZ010000053.1"/>
</dbReference>
<reference evidence="3" key="1">
    <citation type="journal article" date="2019" name="Int. J. Syst. Evol. Microbiol.">
        <title>The Global Catalogue of Microorganisms (GCM) 10K type strain sequencing project: providing services to taxonomists for standard genome sequencing and annotation.</title>
        <authorList>
            <consortium name="The Broad Institute Genomics Platform"/>
            <consortium name="The Broad Institute Genome Sequencing Center for Infectious Disease"/>
            <person name="Wu L."/>
            <person name="Ma J."/>
        </authorList>
    </citation>
    <scope>NUCLEOTIDE SEQUENCE [LARGE SCALE GENOMIC DNA]</scope>
    <source>
        <strain evidence="3">JCM 9933</strain>
    </source>
</reference>
<evidence type="ECO:0000313" key="2">
    <source>
        <dbReference type="EMBL" id="GAA0592199.1"/>
    </source>
</evidence>
<keyword evidence="3" id="KW-1185">Reference proteome</keyword>